<dbReference type="Gene3D" id="3.40.50.150">
    <property type="entry name" value="Vaccinia Virus protein VP39"/>
    <property type="match status" value="1"/>
</dbReference>
<dbReference type="CDD" id="cd11715">
    <property type="entry name" value="THUMP_AdoMetMT"/>
    <property type="match status" value="1"/>
</dbReference>
<keyword evidence="7" id="KW-1185">Reference proteome</keyword>
<gene>
    <name evidence="6" type="ordered locus">MYSTI_01478</name>
</gene>
<dbReference type="InterPro" id="IPR054170">
    <property type="entry name" value="RlmL_1st"/>
</dbReference>
<dbReference type="Pfam" id="PF02926">
    <property type="entry name" value="THUMP"/>
    <property type="match status" value="1"/>
</dbReference>
<dbReference type="AlphaFoldDB" id="L7U209"/>
<dbReference type="STRING" id="1278073.MYSTI_01478"/>
<evidence type="ECO:0000256" key="4">
    <source>
        <dbReference type="SAM" id="MobiDB-lite"/>
    </source>
</evidence>
<evidence type="ECO:0000256" key="3">
    <source>
        <dbReference type="PROSITE-ProRule" id="PRU00529"/>
    </source>
</evidence>
<dbReference type="GO" id="GO:0008990">
    <property type="term" value="F:rRNA (guanine-N2-)-methyltransferase activity"/>
    <property type="evidence" value="ECO:0007669"/>
    <property type="project" value="TreeGrafter"/>
</dbReference>
<dbReference type="GO" id="GO:0003723">
    <property type="term" value="F:RNA binding"/>
    <property type="evidence" value="ECO:0007669"/>
    <property type="project" value="UniProtKB-UniRule"/>
</dbReference>
<accession>L7U209</accession>
<feature type="domain" description="THUMP" evidence="5">
    <location>
        <begin position="69"/>
        <end position="181"/>
    </location>
</feature>
<dbReference type="InterPro" id="IPR000241">
    <property type="entry name" value="RlmKL-like_Mtase"/>
</dbReference>
<feature type="region of interest" description="Disordered" evidence="4">
    <location>
        <begin position="401"/>
        <end position="436"/>
    </location>
</feature>
<dbReference type="Proteomes" id="UP000011131">
    <property type="component" value="Chromosome"/>
</dbReference>
<dbReference type="PANTHER" id="PTHR47313">
    <property type="entry name" value="RIBOSOMAL RNA LARGE SUBUNIT METHYLTRANSFERASE K/L"/>
    <property type="match status" value="1"/>
</dbReference>
<reference evidence="6 7" key="1">
    <citation type="journal article" date="2013" name="Genome Announc.">
        <title>Complete genome sequence of Myxococcus stipitatus strain DSM 14675, a fruiting myxobacterium.</title>
        <authorList>
            <person name="Huntley S."/>
            <person name="Kneip S."/>
            <person name="Treuner-Lange A."/>
            <person name="Sogaard-Andersen L."/>
        </authorList>
    </citation>
    <scope>NUCLEOTIDE SEQUENCE [LARGE SCALE GENOMIC DNA]</scope>
    <source>
        <strain evidence="7">DSM 14675 / JCM 12634 / Mx s8</strain>
    </source>
</reference>
<dbReference type="InterPro" id="IPR029063">
    <property type="entry name" value="SAM-dependent_MTases_sf"/>
</dbReference>
<keyword evidence="3" id="KW-0694">RNA-binding</keyword>
<name>L7U209_MYXSD</name>
<keyword evidence="2 6" id="KW-0808">Transferase</keyword>
<dbReference type="PROSITE" id="PS01261">
    <property type="entry name" value="UPF0020"/>
    <property type="match status" value="1"/>
</dbReference>
<dbReference type="Pfam" id="PF01170">
    <property type="entry name" value="UPF0020"/>
    <property type="match status" value="1"/>
</dbReference>
<evidence type="ECO:0000256" key="2">
    <source>
        <dbReference type="ARBA" id="ARBA00022679"/>
    </source>
</evidence>
<dbReference type="SUPFAM" id="SSF53335">
    <property type="entry name" value="S-adenosyl-L-methionine-dependent methyltransferases"/>
    <property type="match status" value="1"/>
</dbReference>
<evidence type="ECO:0000313" key="6">
    <source>
        <dbReference type="EMBL" id="AGC42826.1"/>
    </source>
</evidence>
<dbReference type="PATRIC" id="fig|1278073.3.peg.1542"/>
<dbReference type="KEGG" id="msd:MYSTI_01478"/>
<organism evidence="6 7">
    <name type="scientific">Myxococcus stipitatus (strain DSM 14675 / JCM 12634 / Mx s8)</name>
    <dbReference type="NCBI Taxonomy" id="1278073"/>
    <lineage>
        <taxon>Bacteria</taxon>
        <taxon>Pseudomonadati</taxon>
        <taxon>Myxococcota</taxon>
        <taxon>Myxococcia</taxon>
        <taxon>Myxococcales</taxon>
        <taxon>Cystobacterineae</taxon>
        <taxon>Myxococcaceae</taxon>
        <taxon>Myxococcus</taxon>
    </lineage>
</organism>
<evidence type="ECO:0000259" key="5">
    <source>
        <dbReference type="PROSITE" id="PS51165"/>
    </source>
</evidence>
<evidence type="ECO:0000313" key="7">
    <source>
        <dbReference type="Proteomes" id="UP000011131"/>
    </source>
</evidence>
<dbReference type="GO" id="GO:0070043">
    <property type="term" value="F:rRNA (guanine-N7-)-methyltransferase activity"/>
    <property type="evidence" value="ECO:0007669"/>
    <property type="project" value="TreeGrafter"/>
</dbReference>
<protein>
    <submittedName>
        <fullName evidence="6">THUMP domain/methyltransferase domain-containing protein</fullName>
    </submittedName>
</protein>
<keyword evidence="1 6" id="KW-0489">Methyltransferase</keyword>
<evidence type="ECO:0000256" key="1">
    <source>
        <dbReference type="ARBA" id="ARBA00022603"/>
    </source>
</evidence>
<dbReference type="HOGENOM" id="CLU_032119_3_0_7"/>
<dbReference type="PANTHER" id="PTHR47313:SF1">
    <property type="entry name" value="RIBOSOMAL RNA LARGE SUBUNIT METHYLTRANSFERASE K_L"/>
    <property type="match status" value="1"/>
</dbReference>
<dbReference type="eggNOG" id="COG0116">
    <property type="taxonomic scope" value="Bacteria"/>
</dbReference>
<dbReference type="PROSITE" id="PS51165">
    <property type="entry name" value="THUMP"/>
    <property type="match status" value="1"/>
</dbReference>
<dbReference type="EMBL" id="CP004025">
    <property type="protein sequence ID" value="AGC42826.1"/>
    <property type="molecule type" value="Genomic_DNA"/>
</dbReference>
<dbReference type="Pfam" id="PF22020">
    <property type="entry name" value="RlmL_1st"/>
    <property type="match status" value="1"/>
</dbReference>
<dbReference type="InterPro" id="IPR053943">
    <property type="entry name" value="RlmKL-like_Mtase_CS"/>
</dbReference>
<proteinExistence type="predicted"/>
<dbReference type="SMART" id="SM00981">
    <property type="entry name" value="THUMP"/>
    <property type="match status" value="1"/>
</dbReference>
<dbReference type="Gene3D" id="3.30.2130.30">
    <property type="match status" value="1"/>
</dbReference>
<dbReference type="InterPro" id="IPR004114">
    <property type="entry name" value="THUMP_dom"/>
</dbReference>
<sequence>MRATLPASCGFPSGPRSFMGGGLMAERIALFATTARGTEDLLADELKELGARRIRQDRGGVRFMASLDEALMVCLWSRIAMRVLYPPLGAFEARGAAGLYEAVRSVPWEEHLTPTTTFAVDATLKDSEHSHSGFVALKVKDAIVDRMRDVVGTRPDVNTKDPDVSVVAHLSRDTLSLSLDLCGDSLNRRGYRVRPTVAPLKETLAAAILRAARYTGDEALVDPMCGSGTLLIEGGMIARKRAPGLNRDFAVERWPELGARARELLADLRADARRNERKVEVPIWGLDKDPEALEAAQRNVSAARLSEEISLTEGDATRMPHLPATHGLLLTNPPYGDRIGTGGQKGMKSFYYKLGEALRVPGWRVWVLCGNPAFESAFHARPSSRRELWNGPIECNLLGYRASGGGEEGSEAPFGATQQPADVAPVRPQHDDEEEG</sequence>